<feature type="region of interest" description="Disordered" evidence="1">
    <location>
        <begin position="54"/>
        <end position="103"/>
    </location>
</feature>
<name>A0A8H3VW81_VENIN</name>
<evidence type="ECO:0000256" key="1">
    <source>
        <dbReference type="SAM" id="MobiDB-lite"/>
    </source>
</evidence>
<evidence type="ECO:0000256" key="2">
    <source>
        <dbReference type="SAM" id="SignalP"/>
    </source>
</evidence>
<evidence type="ECO:0000313" key="3">
    <source>
        <dbReference type="EMBL" id="KAE9994672.1"/>
    </source>
</evidence>
<gene>
    <name evidence="3" type="ORF">EG327_005118</name>
</gene>
<feature type="signal peptide" evidence="2">
    <location>
        <begin position="1"/>
        <end position="22"/>
    </location>
</feature>
<dbReference type="Proteomes" id="UP000490939">
    <property type="component" value="Unassembled WGS sequence"/>
</dbReference>
<feature type="chain" id="PRO_5034470178" evidence="2">
    <location>
        <begin position="23"/>
        <end position="103"/>
    </location>
</feature>
<dbReference type="AlphaFoldDB" id="A0A8H3VW81"/>
<keyword evidence="4" id="KW-1185">Reference proteome</keyword>
<organism evidence="3 4">
    <name type="scientific">Venturia inaequalis</name>
    <name type="common">Apple scab fungus</name>
    <dbReference type="NCBI Taxonomy" id="5025"/>
    <lineage>
        <taxon>Eukaryota</taxon>
        <taxon>Fungi</taxon>
        <taxon>Dikarya</taxon>
        <taxon>Ascomycota</taxon>
        <taxon>Pezizomycotina</taxon>
        <taxon>Dothideomycetes</taxon>
        <taxon>Pleosporomycetidae</taxon>
        <taxon>Venturiales</taxon>
        <taxon>Venturiaceae</taxon>
        <taxon>Venturia</taxon>
    </lineage>
</organism>
<sequence>MYLPFSIAILIILSLLATESMAQNCGVGLFNESTDRWKPLGNCDLNHNNVYFCGSTGASGEGEEKEEEEKEEEEKEEEEKEEEEEEEKEEDEEEEEGEHMDVR</sequence>
<accession>A0A8H3VW81</accession>
<comment type="caution">
    <text evidence="3">The sequence shown here is derived from an EMBL/GenBank/DDBJ whole genome shotgun (WGS) entry which is preliminary data.</text>
</comment>
<evidence type="ECO:0000313" key="4">
    <source>
        <dbReference type="Proteomes" id="UP000490939"/>
    </source>
</evidence>
<proteinExistence type="predicted"/>
<reference evidence="3 4" key="1">
    <citation type="submission" date="2019-07" db="EMBL/GenBank/DDBJ databases">
        <title>Venturia inaequalis Genome Resource.</title>
        <authorList>
            <person name="Lichtner F.J."/>
        </authorList>
    </citation>
    <scope>NUCLEOTIDE SEQUENCE [LARGE SCALE GENOMIC DNA]</scope>
    <source>
        <strain evidence="3 4">DMI_063113</strain>
    </source>
</reference>
<dbReference type="EMBL" id="WNWR01000003">
    <property type="protein sequence ID" value="KAE9994672.1"/>
    <property type="molecule type" value="Genomic_DNA"/>
</dbReference>
<keyword evidence="2" id="KW-0732">Signal</keyword>
<feature type="compositionally biased region" description="Acidic residues" evidence="1">
    <location>
        <begin position="61"/>
        <end position="103"/>
    </location>
</feature>
<protein>
    <submittedName>
        <fullName evidence="3">Uncharacterized protein</fullName>
    </submittedName>
</protein>